<gene>
    <name evidence="6" type="ORF">ACRB68_65140</name>
</gene>
<dbReference type="Pfam" id="PF10502">
    <property type="entry name" value="Peptidase_S26"/>
    <property type="match status" value="2"/>
</dbReference>
<dbReference type="GO" id="GO:0006465">
    <property type="term" value="P:signal peptide processing"/>
    <property type="evidence" value="ECO:0007669"/>
    <property type="project" value="InterPro"/>
</dbReference>
<keyword evidence="4" id="KW-0732">Signal</keyword>
<keyword evidence="7" id="KW-1185">Reference proteome</keyword>
<dbReference type="Proteomes" id="UP000487268">
    <property type="component" value="Unassembled WGS sequence"/>
</dbReference>
<feature type="domain" description="Peptidase S26" evidence="5">
    <location>
        <begin position="106"/>
        <end position="140"/>
    </location>
</feature>
<comment type="similarity">
    <text evidence="2">Belongs to the peptidase S26 family.</text>
</comment>
<dbReference type="RefSeq" id="WP_153539161.1">
    <property type="nucleotide sequence ID" value="NZ_WEGH01000004.1"/>
</dbReference>
<evidence type="ECO:0000256" key="1">
    <source>
        <dbReference type="ARBA" id="ARBA00004401"/>
    </source>
</evidence>
<accession>A0A7K0C4N1</accession>
<feature type="active site" evidence="3">
    <location>
        <position position="84"/>
    </location>
</feature>
<dbReference type="PANTHER" id="PTHR43390">
    <property type="entry name" value="SIGNAL PEPTIDASE I"/>
    <property type="match status" value="1"/>
</dbReference>
<sequence>MSVLLWVSGTAAGTALAAGAALAAARRRLVVVTVGGPSMEPTYVSGDRVLVLRRRSVRRGDVVVLAGPHDPPAGGLATTRWFVKRVAALPGDPVPERVRPAVPDPLVPPGKVVVLGDGARSADSRQWGYFPLDGVLGVAVRRLSRREG</sequence>
<dbReference type="PRINTS" id="PR00727">
    <property type="entry name" value="LEADERPTASE"/>
</dbReference>
<dbReference type="OrthoDB" id="5518017at2"/>
<dbReference type="GO" id="GO:0004252">
    <property type="term" value="F:serine-type endopeptidase activity"/>
    <property type="evidence" value="ECO:0007669"/>
    <property type="project" value="InterPro"/>
</dbReference>
<proteinExistence type="inferred from homology"/>
<dbReference type="CDD" id="cd06530">
    <property type="entry name" value="S26_SPase_I"/>
    <property type="match status" value="1"/>
</dbReference>
<dbReference type="GO" id="GO:0005886">
    <property type="term" value="C:plasma membrane"/>
    <property type="evidence" value="ECO:0007669"/>
    <property type="project" value="UniProtKB-SubCell"/>
</dbReference>
<protein>
    <recommendedName>
        <fullName evidence="5">Peptidase S26 domain-containing protein</fullName>
    </recommendedName>
</protein>
<organism evidence="6 7">
    <name type="scientific">Actinomadura macrotermitis</name>
    <dbReference type="NCBI Taxonomy" id="2585200"/>
    <lineage>
        <taxon>Bacteria</taxon>
        <taxon>Bacillati</taxon>
        <taxon>Actinomycetota</taxon>
        <taxon>Actinomycetes</taxon>
        <taxon>Streptosporangiales</taxon>
        <taxon>Thermomonosporaceae</taxon>
        <taxon>Actinomadura</taxon>
    </lineage>
</organism>
<name>A0A7K0C4N1_9ACTN</name>
<dbReference type="Gene3D" id="2.10.109.10">
    <property type="entry name" value="Umud Fragment, subunit A"/>
    <property type="match status" value="1"/>
</dbReference>
<feature type="chain" id="PRO_5038643454" description="Peptidase S26 domain-containing protein" evidence="4">
    <location>
        <begin position="18"/>
        <end position="148"/>
    </location>
</feature>
<comment type="subcellular location">
    <subcellularLocation>
        <location evidence="1">Cell membrane</location>
        <topology evidence="1">Single-pass type II membrane protein</topology>
    </subcellularLocation>
</comment>
<dbReference type="AlphaFoldDB" id="A0A7K0C4N1"/>
<comment type="caution">
    <text evidence="6">The sequence shown here is derived from an EMBL/GenBank/DDBJ whole genome shotgun (WGS) entry which is preliminary data.</text>
</comment>
<feature type="active site" evidence="3">
    <location>
        <position position="38"/>
    </location>
</feature>
<evidence type="ECO:0000256" key="4">
    <source>
        <dbReference type="SAM" id="SignalP"/>
    </source>
</evidence>
<evidence type="ECO:0000256" key="2">
    <source>
        <dbReference type="ARBA" id="ARBA00009370"/>
    </source>
</evidence>
<dbReference type="PANTHER" id="PTHR43390:SF1">
    <property type="entry name" value="CHLOROPLAST PROCESSING PEPTIDASE"/>
    <property type="match status" value="1"/>
</dbReference>
<dbReference type="EMBL" id="WEGH01000004">
    <property type="protein sequence ID" value="MQY08407.1"/>
    <property type="molecule type" value="Genomic_DNA"/>
</dbReference>
<dbReference type="SUPFAM" id="SSF51306">
    <property type="entry name" value="LexA/Signal peptidase"/>
    <property type="match status" value="1"/>
</dbReference>
<evidence type="ECO:0000313" key="7">
    <source>
        <dbReference type="Proteomes" id="UP000487268"/>
    </source>
</evidence>
<reference evidence="6 7" key="1">
    <citation type="submission" date="2019-10" db="EMBL/GenBank/DDBJ databases">
        <title>Actinomadura rubteroloni sp. nov. and Actinomadura macrotermitis sp. nov., isolated from the gut of fungus growing-termite Macrotermes natalensis.</title>
        <authorList>
            <person name="Benndorf R."/>
            <person name="Martin K."/>
            <person name="Kuefner M."/>
            <person name="De Beer W."/>
            <person name="Kaster A.-K."/>
            <person name="Vollmers J."/>
            <person name="Poulsen M."/>
            <person name="Beemelmanns C."/>
        </authorList>
    </citation>
    <scope>NUCLEOTIDE SEQUENCE [LARGE SCALE GENOMIC DNA]</scope>
    <source>
        <strain evidence="6 7">RB68</strain>
    </source>
</reference>
<feature type="signal peptide" evidence="4">
    <location>
        <begin position="1"/>
        <end position="17"/>
    </location>
</feature>
<dbReference type="InterPro" id="IPR000223">
    <property type="entry name" value="Pept_S26A_signal_pept_1"/>
</dbReference>
<evidence type="ECO:0000313" key="6">
    <source>
        <dbReference type="EMBL" id="MQY08407.1"/>
    </source>
</evidence>
<evidence type="ECO:0000259" key="5">
    <source>
        <dbReference type="Pfam" id="PF10502"/>
    </source>
</evidence>
<dbReference type="InterPro" id="IPR019533">
    <property type="entry name" value="Peptidase_S26"/>
</dbReference>
<feature type="domain" description="Peptidase S26" evidence="5">
    <location>
        <begin position="15"/>
        <end position="94"/>
    </location>
</feature>
<evidence type="ECO:0000256" key="3">
    <source>
        <dbReference type="PIRSR" id="PIRSR600223-1"/>
    </source>
</evidence>
<dbReference type="InterPro" id="IPR036286">
    <property type="entry name" value="LexA/Signal_pep-like_sf"/>
</dbReference>